<dbReference type="AlphaFoldDB" id="A0A430HXL5"/>
<proteinExistence type="predicted"/>
<keyword evidence="1" id="KW-0808">Transferase</keyword>
<accession>A0A430HXL5</accession>
<evidence type="ECO:0000313" key="1">
    <source>
        <dbReference type="EMBL" id="RSZ63142.1"/>
    </source>
</evidence>
<comment type="caution">
    <text evidence="1">The sequence shown here is derived from an EMBL/GenBank/DDBJ whole genome shotgun (WGS) entry which is preliminary data.</text>
</comment>
<reference evidence="1 2" key="1">
    <citation type="submission" date="2018-12" db="EMBL/GenBank/DDBJ databases">
        <title>YIM 101343 draft genome.</title>
        <authorList>
            <person name="Chen X."/>
        </authorList>
    </citation>
    <scope>NUCLEOTIDE SEQUENCE [LARGE SCALE GENOMIC DNA]</scope>
    <source>
        <strain evidence="1 2">YIM 101343</strain>
    </source>
</reference>
<dbReference type="OrthoDB" id="3287135at2"/>
<organism evidence="1 2">
    <name type="scientific">Corynebacterium hylobatis</name>
    <dbReference type="NCBI Taxonomy" id="1859290"/>
    <lineage>
        <taxon>Bacteria</taxon>
        <taxon>Bacillati</taxon>
        <taxon>Actinomycetota</taxon>
        <taxon>Actinomycetes</taxon>
        <taxon>Mycobacteriales</taxon>
        <taxon>Corynebacteriaceae</taxon>
        <taxon>Corynebacterium</taxon>
    </lineage>
</organism>
<dbReference type="Proteomes" id="UP000274907">
    <property type="component" value="Unassembled WGS sequence"/>
</dbReference>
<sequence length="334" mass="36685">MHQAGRGLQVLSIPAGHVYTAAVRPEDVTYLPDPDIDGHWWPHPALGAGWWEQLPEEELPDLVHLHFGFDHLSPAQTVAFTQALRRRGVPLVVTVHDLDNPHLVDQQEHHEKVRLLVDAAAAHLTLTGKAARRLPAGTEVIPHPRVVTDPPPGTGRGEAVGVFLKSLRSNVIADPVFYRILGRAVYRALGRPLRIHLHENSAAANIIHALGKDQAAGHLELWVHSPMADPTLHAAVAACRTVLLPYQRGSHSGWLEMCRDLGVTVAVPDCGMYEGQADDPRGVEKCRTGDPLDAARALITLYERGPVPYAGDRVEQLRQIRAAHRGLYRKVVGR</sequence>
<gene>
    <name evidence="1" type="ORF">EAH68_08120</name>
</gene>
<dbReference type="Gene3D" id="3.40.50.2000">
    <property type="entry name" value="Glycogen Phosphorylase B"/>
    <property type="match status" value="1"/>
</dbReference>
<evidence type="ECO:0000313" key="2">
    <source>
        <dbReference type="Proteomes" id="UP000274907"/>
    </source>
</evidence>
<dbReference type="EMBL" id="RXHJ01000008">
    <property type="protein sequence ID" value="RSZ63142.1"/>
    <property type="molecule type" value="Genomic_DNA"/>
</dbReference>
<dbReference type="GO" id="GO:0016740">
    <property type="term" value="F:transferase activity"/>
    <property type="evidence" value="ECO:0007669"/>
    <property type="project" value="UniProtKB-KW"/>
</dbReference>
<protein>
    <submittedName>
        <fullName evidence="1">Glycosyltransferase family 1 protein</fullName>
    </submittedName>
</protein>
<dbReference type="SUPFAM" id="SSF53756">
    <property type="entry name" value="UDP-Glycosyltransferase/glycogen phosphorylase"/>
    <property type="match status" value="1"/>
</dbReference>
<keyword evidence="2" id="KW-1185">Reference proteome</keyword>
<name>A0A430HXL5_9CORY</name>